<name>A0A501XHT5_9SPHN</name>
<dbReference type="OrthoDB" id="6399769at2"/>
<sequence>MEQMNRVVLSCAAALMCGAPAYSAVVMDQSAVVEASPSFAFGWSNTFLQPSFAVGRLGQMQSITAGKSGLLTRLDLQIANSGHNLSLPFSISLVSGEPGVAGLIDVVGALDFRLGDTPFITDVESGSFFSVDVSSFGYKVVPGQKFSILLMLPNFDLGPTSPTVTGPRWAYGLTPEDGSYYPEGFLVYEGGFNTLIDSNGNRSISGSDRGFRTYVDVSGVPDVSSWALMIMGFGLVGFNVRRRGVAVAA</sequence>
<keyword evidence="3" id="KW-1185">Reference proteome</keyword>
<evidence type="ECO:0000313" key="3">
    <source>
        <dbReference type="Proteomes" id="UP000319897"/>
    </source>
</evidence>
<keyword evidence="1" id="KW-0732">Signal</keyword>
<comment type="caution">
    <text evidence="2">The sequence shown here is derived from an EMBL/GenBank/DDBJ whole genome shotgun (WGS) entry which is preliminary data.</text>
</comment>
<reference evidence="2 3" key="1">
    <citation type="submission" date="2019-06" db="EMBL/GenBank/DDBJ databases">
        <authorList>
            <person name="Lee I."/>
            <person name="Jang G.I."/>
            <person name="Hwang C.Y."/>
        </authorList>
    </citation>
    <scope>NUCLEOTIDE SEQUENCE [LARGE SCALE GENOMIC DNA]</scope>
    <source>
        <strain evidence="2 3">PAMC 28131</strain>
    </source>
</reference>
<feature type="signal peptide" evidence="1">
    <location>
        <begin position="1"/>
        <end position="23"/>
    </location>
</feature>
<evidence type="ECO:0000313" key="2">
    <source>
        <dbReference type="EMBL" id="TPE60100.1"/>
    </source>
</evidence>
<dbReference type="AlphaFoldDB" id="A0A501XHT5"/>
<evidence type="ECO:0000256" key="1">
    <source>
        <dbReference type="SAM" id="SignalP"/>
    </source>
</evidence>
<dbReference type="EMBL" id="VFSU01000028">
    <property type="protein sequence ID" value="TPE60100.1"/>
    <property type="molecule type" value="Genomic_DNA"/>
</dbReference>
<accession>A0A501XHT5</accession>
<evidence type="ECO:0008006" key="4">
    <source>
        <dbReference type="Google" id="ProtNLM"/>
    </source>
</evidence>
<dbReference type="Proteomes" id="UP000319897">
    <property type="component" value="Unassembled WGS sequence"/>
</dbReference>
<protein>
    <recommendedName>
        <fullName evidence="4">PEP-CTERM protein-sorting domain-containing protein</fullName>
    </recommendedName>
</protein>
<feature type="chain" id="PRO_5021273780" description="PEP-CTERM protein-sorting domain-containing protein" evidence="1">
    <location>
        <begin position="24"/>
        <end position="249"/>
    </location>
</feature>
<proteinExistence type="predicted"/>
<organism evidence="2 3">
    <name type="scientific">Sandaracinobacter neustonicus</name>
    <dbReference type="NCBI Taxonomy" id="1715348"/>
    <lineage>
        <taxon>Bacteria</taxon>
        <taxon>Pseudomonadati</taxon>
        <taxon>Pseudomonadota</taxon>
        <taxon>Alphaproteobacteria</taxon>
        <taxon>Sphingomonadales</taxon>
        <taxon>Sphingosinicellaceae</taxon>
        <taxon>Sandaracinobacter</taxon>
    </lineage>
</organism>
<gene>
    <name evidence="2" type="ORF">FJQ54_11850</name>
</gene>